<dbReference type="Proteomes" id="UP001431429">
    <property type="component" value="Unassembled WGS sequence"/>
</dbReference>
<evidence type="ECO:0000313" key="3">
    <source>
        <dbReference type="EMBL" id="MCM2393222.1"/>
    </source>
</evidence>
<name>A0ABT0UXC1_9ACTN</name>
<gene>
    <name evidence="3" type="ORF">NBG84_33955</name>
</gene>
<proteinExistence type="inferred from homology"/>
<dbReference type="InterPro" id="IPR037138">
    <property type="entry name" value="His_deacetylse_dom_sf"/>
</dbReference>
<feature type="domain" description="Histone deacetylase" evidence="2">
    <location>
        <begin position="38"/>
        <end position="316"/>
    </location>
</feature>
<dbReference type="Gene3D" id="3.40.800.20">
    <property type="entry name" value="Histone deacetylase domain"/>
    <property type="match status" value="1"/>
</dbReference>
<organism evidence="3 4">
    <name type="scientific">Streptomyces albipurpureus</name>
    <dbReference type="NCBI Taxonomy" id="2897419"/>
    <lineage>
        <taxon>Bacteria</taxon>
        <taxon>Bacillati</taxon>
        <taxon>Actinomycetota</taxon>
        <taxon>Actinomycetes</taxon>
        <taxon>Kitasatosporales</taxon>
        <taxon>Streptomycetaceae</taxon>
        <taxon>Streptomyces</taxon>
    </lineage>
</organism>
<accession>A0ABT0UXC1</accession>
<dbReference type="InterPro" id="IPR000286">
    <property type="entry name" value="HDACs"/>
</dbReference>
<comment type="caution">
    <text evidence="3">The sequence shown here is derived from an EMBL/GenBank/DDBJ whole genome shotgun (WGS) entry which is preliminary data.</text>
</comment>
<dbReference type="PRINTS" id="PR01270">
    <property type="entry name" value="HDASUPER"/>
</dbReference>
<sequence length="374" mass="39925">MSTGYVWHERYAWHDTGAFAANSHAGGYLQPFPNFESPESKARLAGLIEVSGMLDQLLRVPARPATETDILRVHSRAHLERIKAASASGRGDAGDGRSPFGPGGYEIALLSAGGTIAATEAVLTGRAENAYALVRPPGHHAVRDHGMGFCVFANIAVAAEWARANHGIRRVAVVDYDVHHGNGTQDIFEDDTDVLTISIHQERLFPRDTGAMEDHGTAGTALNIPLPAGCGNDAYTEAVRRVVVPALHRFAPELIMVASGFDASAYDPLGRMSVTCAGYRSMTEQLVQAAREICSGRLVMSHEGGYSPVYTPFCGLAVLEALSGHDTGVGDPFDGTWANSPQHPLTPVQDTILGAAEGIAERLQLTVPREPRTN</sequence>
<dbReference type="InterPro" id="IPR023801">
    <property type="entry name" value="His_deacetylse_dom"/>
</dbReference>
<dbReference type="RefSeq" id="WP_250923527.1">
    <property type="nucleotide sequence ID" value="NZ_JAMQAW010000065.1"/>
</dbReference>
<dbReference type="InterPro" id="IPR023696">
    <property type="entry name" value="Ureohydrolase_dom_sf"/>
</dbReference>
<dbReference type="CDD" id="cd09996">
    <property type="entry name" value="HDAC_classII_1"/>
    <property type="match status" value="1"/>
</dbReference>
<evidence type="ECO:0000313" key="4">
    <source>
        <dbReference type="Proteomes" id="UP001431429"/>
    </source>
</evidence>
<dbReference type="PANTHER" id="PTHR10625:SF31">
    <property type="entry name" value="HISTONE DEACETYLASE DOMAIN-CONTAINING PROTEIN"/>
    <property type="match status" value="1"/>
</dbReference>
<evidence type="ECO:0000259" key="2">
    <source>
        <dbReference type="Pfam" id="PF00850"/>
    </source>
</evidence>
<dbReference type="EMBL" id="JAMQAW010000065">
    <property type="protein sequence ID" value="MCM2393222.1"/>
    <property type="molecule type" value="Genomic_DNA"/>
</dbReference>
<dbReference type="PANTHER" id="PTHR10625">
    <property type="entry name" value="HISTONE DEACETYLASE HDAC1-RELATED"/>
    <property type="match status" value="1"/>
</dbReference>
<reference evidence="3" key="1">
    <citation type="submission" date="2022-06" db="EMBL/GenBank/DDBJ databases">
        <title>Genome public.</title>
        <authorList>
            <person name="Sun Q."/>
        </authorList>
    </citation>
    <scope>NUCLEOTIDE SEQUENCE</scope>
    <source>
        <strain evidence="3">CWNU-1</strain>
    </source>
</reference>
<evidence type="ECO:0000256" key="1">
    <source>
        <dbReference type="ARBA" id="ARBA00005947"/>
    </source>
</evidence>
<protein>
    <submittedName>
        <fullName evidence="3">Class II histone deacetylase</fullName>
    </submittedName>
</protein>
<keyword evidence="4" id="KW-1185">Reference proteome</keyword>
<comment type="similarity">
    <text evidence="1">Belongs to the histone deacetylase family.</text>
</comment>
<dbReference type="SUPFAM" id="SSF52768">
    <property type="entry name" value="Arginase/deacetylase"/>
    <property type="match status" value="1"/>
</dbReference>
<dbReference type="Pfam" id="PF00850">
    <property type="entry name" value="Hist_deacetyl"/>
    <property type="match status" value="1"/>
</dbReference>